<organism evidence="1 2">
    <name type="scientific">Vibrio hepatarius</name>
    <dbReference type="NCBI Taxonomy" id="171383"/>
    <lineage>
        <taxon>Bacteria</taxon>
        <taxon>Pseudomonadati</taxon>
        <taxon>Pseudomonadota</taxon>
        <taxon>Gammaproteobacteria</taxon>
        <taxon>Vibrionales</taxon>
        <taxon>Vibrionaceae</taxon>
        <taxon>Vibrio</taxon>
        <taxon>Vibrio oreintalis group</taxon>
    </lineage>
</organism>
<sequence length="472" mass="52400">MTIQQIKVGSVPDIIELTPNSNEQSDSYPFILSTNTSWGEQGSKISIEKLRQNIEPWLTALFQSEHLNLLIGAGLSTSIQMSATGVPPVGMGWISDLAVCQSEINEFATKAAKSAGRAQGNIEDQIRAINELIKGLEILTVLDSPQPENPPAPYAAYRDLKADLAAIKGELSRCLGEFSKSVSTGEHLIKSAEKKRKEETFNYLVSFLMSFASRTATRDRLHIFTTNYDRIIEVGAELAGLRLIDRFVGSIAPVFRSSRLEVDYHYNPPGIRGEPRYLEGVARFTKLHGSLDWHEQDGAIRRFGLPFGARSVEPFLEAEGHESDSYEQLMIYPNSVKDRETAEYPYVELFRDLAAATSRPNSTLVTYGYSFGDEHINRVIEDMLTVPSTHLVIIAFGDPLERIMNFIGKSGRKAQITLLMGDHLGDLKTLVDNYLPKPAIDKASIKMAELLKQRGFIQSEHSGNATTTEVTS</sequence>
<dbReference type="Pfam" id="PF13289">
    <property type="entry name" value="SIR2_2"/>
    <property type="match status" value="1"/>
</dbReference>
<dbReference type="OrthoDB" id="9812283at2"/>
<gene>
    <name evidence="1" type="ORF">AKJ31_19150</name>
</gene>
<dbReference type="Proteomes" id="UP000037530">
    <property type="component" value="Unassembled WGS sequence"/>
</dbReference>
<reference evidence="2" key="1">
    <citation type="submission" date="2015-08" db="EMBL/GenBank/DDBJ databases">
        <title>Vibrio galatheae sp. nov., a novel member of the Vibrionaceae family isolated from the Solomon Islands.</title>
        <authorList>
            <person name="Giubergia S."/>
            <person name="Machado H."/>
            <person name="Mateiu R.V."/>
            <person name="Gram L."/>
        </authorList>
    </citation>
    <scope>NUCLEOTIDE SEQUENCE [LARGE SCALE GENOMIC DNA]</scope>
    <source>
        <strain evidence="2">DSM 19134</strain>
    </source>
</reference>
<accession>A0A0M0HV88</accession>
<dbReference type="EMBL" id="LHPI01000023">
    <property type="protein sequence ID" value="KOO05996.1"/>
    <property type="molecule type" value="Genomic_DNA"/>
</dbReference>
<comment type="caution">
    <text evidence="1">The sequence shown here is derived from an EMBL/GenBank/DDBJ whole genome shotgun (WGS) entry which is preliminary data.</text>
</comment>
<protein>
    <submittedName>
        <fullName evidence="1">Uncharacterized protein</fullName>
    </submittedName>
</protein>
<proteinExistence type="predicted"/>
<dbReference type="PATRIC" id="fig|171383.3.peg.3906"/>
<dbReference type="STRING" id="171383.AKJ31_19150"/>
<evidence type="ECO:0000313" key="1">
    <source>
        <dbReference type="EMBL" id="KOO05996.1"/>
    </source>
</evidence>
<dbReference type="AlphaFoldDB" id="A0A0M0HV88"/>
<name>A0A0M0HV88_9VIBR</name>
<keyword evidence="2" id="KW-1185">Reference proteome</keyword>
<evidence type="ECO:0000313" key="2">
    <source>
        <dbReference type="Proteomes" id="UP000037530"/>
    </source>
</evidence>
<dbReference type="RefSeq" id="WP_004249371.1">
    <property type="nucleotide sequence ID" value="NZ_LHPI01000023.1"/>
</dbReference>